<dbReference type="EMBL" id="FUXX01000012">
    <property type="protein sequence ID" value="SKA60837.1"/>
    <property type="molecule type" value="Genomic_DNA"/>
</dbReference>
<feature type="compositionally biased region" description="Acidic residues" evidence="1">
    <location>
        <begin position="623"/>
        <end position="632"/>
    </location>
</feature>
<dbReference type="Proteomes" id="UP000242432">
    <property type="component" value="Unassembled WGS sequence"/>
</dbReference>
<dbReference type="RefSeq" id="WP_078928479.1">
    <property type="nucleotide sequence ID" value="NZ_FUXX01000012.1"/>
</dbReference>
<feature type="region of interest" description="Disordered" evidence="1">
    <location>
        <begin position="514"/>
        <end position="642"/>
    </location>
</feature>
<feature type="compositionally biased region" description="Basic and acidic residues" evidence="1">
    <location>
        <begin position="527"/>
        <end position="546"/>
    </location>
</feature>
<feature type="compositionally biased region" description="Basic residues" evidence="1">
    <location>
        <begin position="580"/>
        <end position="594"/>
    </location>
</feature>
<evidence type="ECO:0000313" key="3">
    <source>
        <dbReference type="Proteomes" id="UP000242432"/>
    </source>
</evidence>
<evidence type="ECO:0000256" key="1">
    <source>
        <dbReference type="SAM" id="MobiDB-lite"/>
    </source>
</evidence>
<gene>
    <name evidence="2" type="ORF">SAMN02745213_00959</name>
</gene>
<accession>A0A1T4V7D5</accession>
<feature type="compositionally biased region" description="Polar residues" evidence="1">
    <location>
        <begin position="561"/>
        <end position="575"/>
    </location>
</feature>
<dbReference type="AlphaFoldDB" id="A0A1T4V7D5"/>
<protein>
    <submittedName>
        <fullName evidence="2">Uncharacterized protein</fullName>
    </submittedName>
</protein>
<organism evidence="2 3">
    <name type="scientific">Succinivibrio dextrinosolvens DSM 3072</name>
    <dbReference type="NCBI Taxonomy" id="1123324"/>
    <lineage>
        <taxon>Bacteria</taxon>
        <taxon>Pseudomonadati</taxon>
        <taxon>Pseudomonadota</taxon>
        <taxon>Gammaproteobacteria</taxon>
        <taxon>Aeromonadales</taxon>
        <taxon>Succinivibrionaceae</taxon>
        <taxon>Succinivibrio</taxon>
    </lineage>
</organism>
<reference evidence="3" key="1">
    <citation type="submission" date="2017-02" db="EMBL/GenBank/DDBJ databases">
        <authorList>
            <person name="Varghese N."/>
            <person name="Submissions S."/>
        </authorList>
    </citation>
    <scope>NUCLEOTIDE SEQUENCE [LARGE SCALE GENOMIC DNA]</scope>
    <source>
        <strain evidence="3">DSM 3072</strain>
    </source>
</reference>
<sequence length="667" mass="76737">MGFLRNIFGDSSESVLISRQVISLEDNDFGSDTVFYSGEGDCVRRVRTTDELMEEHSFLIELIKNRALSSDCFIDYEVEILPVLRRFISIVSVSPADHTLSSVFSTQLIKQALMGIITFSEIYSKSSLAQATGPQNFFECFYLMLSLSIYRFYQRFKITTPGRNYEFKLLKHDNLEEFIKIHRATHLRFFLKREDNTEISFDESFMHLISKCPQSFECLRKSPQYLKLRNLTLELGFTKEELRFNSLEKKPEIDSFFLLENNLKNMMLKADEISSYLCTHEGGFLIDLGVYLRRFLGSGIISEKTEGAFILPNGFVIEEGSIAHNLIYRAIERYYTDLNFYVDFNENLKKIDLKTEFSEQKTTDFTLDDTDGRKKDFYNLVLNSEYLFSCLYKRKSRWISLLKNRKTYLVKGFEIYFPHNFRALTAEPYNVVELRSMSDPEPMLRTLRCITIRPYDPTYIEFKPLKGPLHYCFLGEPLDTLIEADKIRFGVIPHENLQKNIRNDVENEKNTVITESMLDENSVPDNSDDKNSENRENSTKTTEKTSKTTRKTLKTTENDDSSLNTELADTTSAKTDSSKRNTRRKSAASKSSKKALKEGVSEVDTFKALIDAADSNCSKSEDSEVISEDPDPDVTSSSSDLSAEELCDLEKALISNFNQENSIDADA</sequence>
<keyword evidence="3" id="KW-1185">Reference proteome</keyword>
<name>A0A1T4V7D5_9GAMM</name>
<proteinExistence type="predicted"/>
<evidence type="ECO:0000313" key="2">
    <source>
        <dbReference type="EMBL" id="SKA60837.1"/>
    </source>
</evidence>